<proteinExistence type="predicted"/>
<comment type="caution">
    <text evidence="1">The sequence shown here is derived from an EMBL/GenBank/DDBJ whole genome shotgun (WGS) entry which is preliminary data.</text>
</comment>
<keyword evidence="2" id="KW-1185">Reference proteome</keyword>
<protein>
    <submittedName>
        <fullName evidence="1">Uncharacterized protein</fullName>
    </submittedName>
</protein>
<accession>A0A9P9FI33</accession>
<dbReference type="Proteomes" id="UP000738349">
    <property type="component" value="Unassembled WGS sequence"/>
</dbReference>
<gene>
    <name evidence="1" type="ORF">EDB81DRAFT_347376</name>
</gene>
<evidence type="ECO:0000313" key="2">
    <source>
        <dbReference type="Proteomes" id="UP000738349"/>
    </source>
</evidence>
<name>A0A9P9FI33_9HYPO</name>
<sequence>MLTTQTHRPAAWQAWRRSDKGTLHSWPCRRSWHFLVILHSALVVVVRDCPIIASHIASYITRACCTWWALLQSHCTEPRIPNRLRLAMPVCPVLQACLVQLSHPVASGLDRPHSPLSDSSHPAWSIFGCLKPYFFLLVACTPFRHRRRHHFPPAGFGRMKR</sequence>
<evidence type="ECO:0000313" key="1">
    <source>
        <dbReference type="EMBL" id="KAH7161480.1"/>
    </source>
</evidence>
<organism evidence="1 2">
    <name type="scientific">Dactylonectria macrodidyma</name>
    <dbReference type="NCBI Taxonomy" id="307937"/>
    <lineage>
        <taxon>Eukaryota</taxon>
        <taxon>Fungi</taxon>
        <taxon>Dikarya</taxon>
        <taxon>Ascomycota</taxon>
        <taxon>Pezizomycotina</taxon>
        <taxon>Sordariomycetes</taxon>
        <taxon>Hypocreomycetidae</taxon>
        <taxon>Hypocreales</taxon>
        <taxon>Nectriaceae</taxon>
        <taxon>Dactylonectria</taxon>
    </lineage>
</organism>
<reference evidence="1" key="1">
    <citation type="journal article" date="2021" name="Nat. Commun.">
        <title>Genetic determinants of endophytism in the Arabidopsis root mycobiome.</title>
        <authorList>
            <person name="Mesny F."/>
            <person name="Miyauchi S."/>
            <person name="Thiergart T."/>
            <person name="Pickel B."/>
            <person name="Atanasova L."/>
            <person name="Karlsson M."/>
            <person name="Huettel B."/>
            <person name="Barry K.W."/>
            <person name="Haridas S."/>
            <person name="Chen C."/>
            <person name="Bauer D."/>
            <person name="Andreopoulos W."/>
            <person name="Pangilinan J."/>
            <person name="LaButti K."/>
            <person name="Riley R."/>
            <person name="Lipzen A."/>
            <person name="Clum A."/>
            <person name="Drula E."/>
            <person name="Henrissat B."/>
            <person name="Kohler A."/>
            <person name="Grigoriev I.V."/>
            <person name="Martin F.M."/>
            <person name="Hacquard S."/>
        </authorList>
    </citation>
    <scope>NUCLEOTIDE SEQUENCE</scope>
    <source>
        <strain evidence="1">MPI-CAGE-AT-0147</strain>
    </source>
</reference>
<dbReference type="AlphaFoldDB" id="A0A9P9FI33"/>
<dbReference type="EMBL" id="JAGMUV010000004">
    <property type="protein sequence ID" value="KAH7161480.1"/>
    <property type="molecule type" value="Genomic_DNA"/>
</dbReference>